<organism evidence="12 13">
    <name type="scientific">Geodermatophilus obscurus</name>
    <dbReference type="NCBI Taxonomy" id="1861"/>
    <lineage>
        <taxon>Bacteria</taxon>
        <taxon>Bacillati</taxon>
        <taxon>Actinomycetota</taxon>
        <taxon>Actinomycetes</taxon>
        <taxon>Geodermatophilales</taxon>
        <taxon>Geodermatophilaceae</taxon>
        <taxon>Geodermatophilus</taxon>
    </lineage>
</organism>
<dbReference type="CDD" id="cd14014">
    <property type="entry name" value="STKc_PknB_like"/>
    <property type="match status" value="1"/>
</dbReference>
<evidence type="ECO:0000256" key="6">
    <source>
        <dbReference type="ARBA" id="ARBA00022777"/>
    </source>
</evidence>
<dbReference type="EMBL" id="FOWE01000012">
    <property type="protein sequence ID" value="SFO56809.1"/>
    <property type="molecule type" value="Genomic_DNA"/>
</dbReference>
<feature type="domain" description="Protein kinase" evidence="11">
    <location>
        <begin position="13"/>
        <end position="283"/>
    </location>
</feature>
<dbReference type="InterPro" id="IPR008271">
    <property type="entry name" value="Ser/Thr_kinase_AS"/>
</dbReference>
<evidence type="ECO:0000256" key="2">
    <source>
        <dbReference type="ARBA" id="ARBA00022527"/>
    </source>
</evidence>
<comment type="catalytic activity">
    <reaction evidence="8">
        <text>L-threonyl-[protein] + ATP = O-phospho-L-threonyl-[protein] + ADP + H(+)</text>
        <dbReference type="Rhea" id="RHEA:46608"/>
        <dbReference type="Rhea" id="RHEA-COMP:11060"/>
        <dbReference type="Rhea" id="RHEA-COMP:11605"/>
        <dbReference type="ChEBI" id="CHEBI:15378"/>
        <dbReference type="ChEBI" id="CHEBI:30013"/>
        <dbReference type="ChEBI" id="CHEBI:30616"/>
        <dbReference type="ChEBI" id="CHEBI:61977"/>
        <dbReference type="ChEBI" id="CHEBI:456216"/>
        <dbReference type="EC" id="2.7.11.1"/>
    </reaction>
</comment>
<dbReference type="GO" id="GO:0004674">
    <property type="term" value="F:protein serine/threonine kinase activity"/>
    <property type="evidence" value="ECO:0007669"/>
    <property type="project" value="UniProtKB-KW"/>
</dbReference>
<dbReference type="PANTHER" id="PTHR43289">
    <property type="entry name" value="MITOGEN-ACTIVATED PROTEIN KINASE KINASE KINASE 20-RELATED"/>
    <property type="match status" value="1"/>
</dbReference>
<evidence type="ECO:0000256" key="1">
    <source>
        <dbReference type="ARBA" id="ARBA00012513"/>
    </source>
</evidence>
<evidence type="ECO:0000313" key="12">
    <source>
        <dbReference type="EMBL" id="SFO56809.1"/>
    </source>
</evidence>
<dbReference type="GO" id="GO:0045717">
    <property type="term" value="P:negative regulation of fatty acid biosynthetic process"/>
    <property type="evidence" value="ECO:0007669"/>
    <property type="project" value="UniProtKB-ARBA"/>
</dbReference>
<dbReference type="PROSITE" id="PS50011">
    <property type="entry name" value="PROTEIN_KINASE_DOM"/>
    <property type="match status" value="1"/>
</dbReference>
<evidence type="ECO:0000313" key="13">
    <source>
        <dbReference type="Proteomes" id="UP000183642"/>
    </source>
</evidence>
<dbReference type="GO" id="GO:0005524">
    <property type="term" value="F:ATP binding"/>
    <property type="evidence" value="ECO:0007669"/>
    <property type="project" value="UniProtKB-KW"/>
</dbReference>
<evidence type="ECO:0000256" key="3">
    <source>
        <dbReference type="ARBA" id="ARBA00022679"/>
    </source>
</evidence>
<dbReference type="Gene3D" id="3.30.10.20">
    <property type="match status" value="1"/>
</dbReference>
<dbReference type="InterPro" id="IPR005543">
    <property type="entry name" value="PASTA_dom"/>
</dbReference>
<accession>A0A1I5I928</accession>
<dbReference type="OrthoDB" id="308915at2"/>
<evidence type="ECO:0000256" key="7">
    <source>
        <dbReference type="ARBA" id="ARBA00022840"/>
    </source>
</evidence>
<evidence type="ECO:0000256" key="5">
    <source>
        <dbReference type="ARBA" id="ARBA00022741"/>
    </source>
</evidence>
<dbReference type="FunFam" id="3.30.200.20:FF:000035">
    <property type="entry name" value="Serine/threonine protein kinase Stk1"/>
    <property type="match status" value="1"/>
</dbReference>
<proteinExistence type="predicted"/>
<dbReference type="InterPro" id="IPR000719">
    <property type="entry name" value="Prot_kinase_dom"/>
</dbReference>
<dbReference type="SMART" id="SM00220">
    <property type="entry name" value="S_TKc"/>
    <property type="match status" value="1"/>
</dbReference>
<feature type="region of interest" description="Disordered" evidence="10">
    <location>
        <begin position="299"/>
        <end position="337"/>
    </location>
</feature>
<keyword evidence="6 12" id="KW-0418">Kinase</keyword>
<dbReference type="PANTHER" id="PTHR43289:SF6">
    <property type="entry name" value="SERINE_THREONINE-PROTEIN KINASE NEKL-3"/>
    <property type="match status" value="1"/>
</dbReference>
<keyword evidence="3" id="KW-0808">Transferase</keyword>
<gene>
    <name evidence="12" type="ORF">SAMN05660359_04405</name>
</gene>
<dbReference type="PROSITE" id="PS00108">
    <property type="entry name" value="PROTEIN_KINASE_ST"/>
    <property type="match status" value="1"/>
</dbReference>
<evidence type="ECO:0000256" key="8">
    <source>
        <dbReference type="ARBA" id="ARBA00047899"/>
    </source>
</evidence>
<feature type="compositionally biased region" description="Pro residues" evidence="10">
    <location>
        <begin position="321"/>
        <end position="335"/>
    </location>
</feature>
<evidence type="ECO:0000256" key="10">
    <source>
        <dbReference type="SAM" id="MobiDB-lite"/>
    </source>
</evidence>
<evidence type="ECO:0000259" key="11">
    <source>
        <dbReference type="PROSITE" id="PS50011"/>
    </source>
</evidence>
<dbReference type="CDD" id="cd06577">
    <property type="entry name" value="PASTA_pknB"/>
    <property type="match status" value="1"/>
</dbReference>
<dbReference type="AlphaFoldDB" id="A0A1I5I928"/>
<keyword evidence="2 12" id="KW-0723">Serine/threonine-protein kinase</keyword>
<name>A0A1I5I928_9ACTN</name>
<feature type="compositionally biased region" description="Low complexity" evidence="10">
    <location>
        <begin position="513"/>
        <end position="552"/>
    </location>
</feature>
<dbReference type="Pfam" id="PF00069">
    <property type="entry name" value="Pkinase"/>
    <property type="match status" value="1"/>
</dbReference>
<dbReference type="RefSeq" id="WP_083427594.1">
    <property type="nucleotide sequence ID" value="NZ_FOWE01000012.1"/>
</dbReference>
<dbReference type="SUPFAM" id="SSF56112">
    <property type="entry name" value="Protein kinase-like (PK-like)"/>
    <property type="match status" value="1"/>
</dbReference>
<dbReference type="EC" id="2.7.11.1" evidence="1"/>
<dbReference type="Proteomes" id="UP000183642">
    <property type="component" value="Unassembled WGS sequence"/>
</dbReference>
<reference evidence="13" key="1">
    <citation type="submission" date="2016-10" db="EMBL/GenBank/DDBJ databases">
        <authorList>
            <person name="Varghese N."/>
            <person name="Submissions S."/>
        </authorList>
    </citation>
    <scope>NUCLEOTIDE SEQUENCE [LARGE SCALE GENOMIC DNA]</scope>
    <source>
        <strain evidence="13">DSM 43161</strain>
    </source>
</reference>
<dbReference type="Gene3D" id="3.30.200.20">
    <property type="entry name" value="Phosphorylase Kinase, domain 1"/>
    <property type="match status" value="1"/>
</dbReference>
<keyword evidence="13" id="KW-1185">Reference proteome</keyword>
<keyword evidence="7" id="KW-0067">ATP-binding</keyword>
<evidence type="ECO:0000256" key="9">
    <source>
        <dbReference type="ARBA" id="ARBA00048679"/>
    </source>
</evidence>
<keyword evidence="5" id="KW-0547">Nucleotide-binding</keyword>
<protein>
    <recommendedName>
        <fullName evidence="1">non-specific serine/threonine protein kinase</fullName>
        <ecNumber evidence="1">2.7.11.1</ecNumber>
    </recommendedName>
</protein>
<feature type="region of interest" description="Disordered" evidence="10">
    <location>
        <begin position="445"/>
        <end position="579"/>
    </location>
</feature>
<comment type="catalytic activity">
    <reaction evidence="9">
        <text>L-seryl-[protein] + ATP = O-phospho-L-seryl-[protein] + ADP + H(+)</text>
        <dbReference type="Rhea" id="RHEA:17989"/>
        <dbReference type="Rhea" id="RHEA-COMP:9863"/>
        <dbReference type="Rhea" id="RHEA-COMP:11604"/>
        <dbReference type="ChEBI" id="CHEBI:15378"/>
        <dbReference type="ChEBI" id="CHEBI:29999"/>
        <dbReference type="ChEBI" id="CHEBI:30616"/>
        <dbReference type="ChEBI" id="CHEBI:83421"/>
        <dbReference type="ChEBI" id="CHEBI:456216"/>
        <dbReference type="EC" id="2.7.11.1"/>
    </reaction>
</comment>
<keyword evidence="4" id="KW-0677">Repeat</keyword>
<dbReference type="InterPro" id="IPR011009">
    <property type="entry name" value="Kinase-like_dom_sf"/>
</dbReference>
<dbReference type="Gene3D" id="1.10.510.10">
    <property type="entry name" value="Transferase(Phosphotransferase) domain 1"/>
    <property type="match status" value="1"/>
</dbReference>
<dbReference type="FunFam" id="1.10.510.10:FF:000021">
    <property type="entry name" value="Serine/threonine protein kinase"/>
    <property type="match status" value="1"/>
</dbReference>
<sequence length="579" mass="58436">MVEPGRRMLGDRYELAQLIAAGGMGQVWRATDLLLHRPVAVKVLRSEYTGDPTFLARFRAEAQHAAALSHPNIAAVYDYGETEASDTGEQLAYLVMELVEGRPLSTLLQQEGRLDTATTLSVLGQTAAALAEAHRAGLVHRDVKPGNILVRPDGSVKITDFGIAWSAGSVPLTRTGQVIGTPQYLSPEQAEGHLATPASDVYALGLVGYECLTGRPAFDGDNVVTIALKQLRSDPEPLPEELPPGVRTLVLCALSKDPAARLQDGAAFAAAVEDVRAGRPPALPRPVARTSAAVAGPVAASVPTGATPPALGDGPETQLVSPPPGARPHRSPPAPQRRRAAVVLVPLLALLVGAGLAAAVLSALTDGTPPTAVAAQTQEEDAGILLEAADHLGRPIEDVATQLSALGLSVERREQVTDRTVPGRVLGVSPTGVVLEPGDDVVVTYAVAPPDPAPRTGEGDDGGGDVSPVTGVGVPDRAPEPPAAPTGTAAGAPAPPPAAPATTPAPTTPGTPSPTSSPTSTSATPTPAGEPSPTTSSPTATTSSSPTTTTPSEPVPPSGGPPSSSASDSPGAGGGSPQV</sequence>
<evidence type="ECO:0000256" key="4">
    <source>
        <dbReference type="ARBA" id="ARBA00022737"/>
    </source>
</evidence>
<feature type="compositionally biased region" description="Low complexity" evidence="10">
    <location>
        <begin position="561"/>
        <end position="570"/>
    </location>
</feature>